<reference evidence="1 2" key="2">
    <citation type="journal article" date="2017" name="Nature">
        <title>The Apostasia genome and the evolution of orchids.</title>
        <authorList>
            <person name="Zhang G.Q."/>
            <person name="Liu K.W."/>
            <person name="Li Z."/>
            <person name="Lohaus R."/>
            <person name="Hsiao Y.Y."/>
            <person name="Niu S.C."/>
            <person name="Wang J.Y."/>
            <person name="Lin Y.C."/>
            <person name="Xu Q."/>
            <person name="Chen L.J."/>
            <person name="Yoshida K."/>
            <person name="Fujiwara S."/>
            <person name="Wang Z.W."/>
            <person name="Zhang Y.Q."/>
            <person name="Mitsuda N."/>
            <person name="Wang M."/>
            <person name="Liu G.H."/>
            <person name="Pecoraro L."/>
            <person name="Huang H.X."/>
            <person name="Xiao X.J."/>
            <person name="Lin M."/>
            <person name="Wu X.Y."/>
            <person name="Wu W.L."/>
            <person name="Chen Y.Y."/>
            <person name="Chang S.B."/>
            <person name="Sakamoto S."/>
            <person name="Ohme-Takagi M."/>
            <person name="Yagi M."/>
            <person name="Zeng S.J."/>
            <person name="Shen C.Y."/>
            <person name="Yeh C.M."/>
            <person name="Luo Y.B."/>
            <person name="Tsai W.C."/>
            <person name="Van de Peer Y."/>
            <person name="Liu Z.J."/>
        </authorList>
    </citation>
    <scope>NUCLEOTIDE SEQUENCE [LARGE SCALE GENOMIC DNA]</scope>
    <source>
        <tissue evidence="1">The whole plant</tissue>
    </source>
</reference>
<gene>
    <name evidence="1" type="ORF">MA16_Dca016078</name>
</gene>
<proteinExistence type="predicted"/>
<keyword evidence="2" id="KW-1185">Reference proteome</keyword>
<dbReference type="AlphaFoldDB" id="A0A2I0VEN7"/>
<accession>A0A2I0VEN7</accession>
<dbReference type="Proteomes" id="UP000233837">
    <property type="component" value="Unassembled WGS sequence"/>
</dbReference>
<name>A0A2I0VEN7_9ASPA</name>
<sequence length="109" mass="12317">MSKFHYKKSDGAVDAILGIYHMPLIFRDDEKRWERFLGLSERVKEVWLQIFFVKVNVPSILGAKAAKTGDVTIMGGEASMAADTDLFFFDCKVMEDDCVGGLSSFTRNR</sequence>
<protein>
    <submittedName>
        <fullName evidence="1">Uncharacterized protein</fullName>
    </submittedName>
</protein>
<dbReference type="EMBL" id="KZ503723">
    <property type="protein sequence ID" value="PKU61882.1"/>
    <property type="molecule type" value="Genomic_DNA"/>
</dbReference>
<evidence type="ECO:0000313" key="1">
    <source>
        <dbReference type="EMBL" id="PKU61882.1"/>
    </source>
</evidence>
<reference evidence="1 2" key="1">
    <citation type="journal article" date="2016" name="Sci. Rep.">
        <title>The Dendrobium catenatum Lindl. genome sequence provides insights into polysaccharide synthase, floral development and adaptive evolution.</title>
        <authorList>
            <person name="Zhang G.Q."/>
            <person name="Xu Q."/>
            <person name="Bian C."/>
            <person name="Tsai W.C."/>
            <person name="Yeh C.M."/>
            <person name="Liu K.W."/>
            <person name="Yoshida K."/>
            <person name="Zhang L.S."/>
            <person name="Chang S.B."/>
            <person name="Chen F."/>
            <person name="Shi Y."/>
            <person name="Su Y.Y."/>
            <person name="Zhang Y.Q."/>
            <person name="Chen L.J."/>
            <person name="Yin Y."/>
            <person name="Lin M."/>
            <person name="Huang H."/>
            <person name="Deng H."/>
            <person name="Wang Z.W."/>
            <person name="Zhu S.L."/>
            <person name="Zhao X."/>
            <person name="Deng C."/>
            <person name="Niu S.C."/>
            <person name="Huang J."/>
            <person name="Wang M."/>
            <person name="Liu G.H."/>
            <person name="Yang H.J."/>
            <person name="Xiao X.J."/>
            <person name="Hsiao Y.Y."/>
            <person name="Wu W.L."/>
            <person name="Chen Y.Y."/>
            <person name="Mitsuda N."/>
            <person name="Ohme-Takagi M."/>
            <person name="Luo Y.B."/>
            <person name="Van de Peer Y."/>
            <person name="Liu Z.J."/>
        </authorList>
    </citation>
    <scope>NUCLEOTIDE SEQUENCE [LARGE SCALE GENOMIC DNA]</scope>
    <source>
        <tissue evidence="1">The whole plant</tissue>
    </source>
</reference>
<evidence type="ECO:0000313" key="2">
    <source>
        <dbReference type="Proteomes" id="UP000233837"/>
    </source>
</evidence>
<organism evidence="1 2">
    <name type="scientific">Dendrobium catenatum</name>
    <dbReference type="NCBI Taxonomy" id="906689"/>
    <lineage>
        <taxon>Eukaryota</taxon>
        <taxon>Viridiplantae</taxon>
        <taxon>Streptophyta</taxon>
        <taxon>Embryophyta</taxon>
        <taxon>Tracheophyta</taxon>
        <taxon>Spermatophyta</taxon>
        <taxon>Magnoliopsida</taxon>
        <taxon>Liliopsida</taxon>
        <taxon>Asparagales</taxon>
        <taxon>Orchidaceae</taxon>
        <taxon>Epidendroideae</taxon>
        <taxon>Malaxideae</taxon>
        <taxon>Dendrobiinae</taxon>
        <taxon>Dendrobium</taxon>
    </lineage>
</organism>